<proteinExistence type="predicted"/>
<keyword evidence="5" id="KW-1185">Reference proteome</keyword>
<evidence type="ECO:0000256" key="1">
    <source>
        <dbReference type="SAM" id="MobiDB-lite"/>
    </source>
</evidence>
<evidence type="ECO:0000256" key="2">
    <source>
        <dbReference type="SAM" id="Phobius"/>
    </source>
</evidence>
<organism evidence="4 5">
    <name type="scientific">Sinomonas halotolerans</name>
    <dbReference type="NCBI Taxonomy" id="1644133"/>
    <lineage>
        <taxon>Bacteria</taxon>
        <taxon>Bacillati</taxon>
        <taxon>Actinomycetota</taxon>
        <taxon>Actinomycetes</taxon>
        <taxon>Micrococcales</taxon>
        <taxon>Micrococcaceae</taxon>
        <taxon>Sinomonas</taxon>
    </lineage>
</organism>
<feature type="domain" description="DUF1206" evidence="3">
    <location>
        <begin position="220"/>
        <end position="288"/>
    </location>
</feature>
<feature type="transmembrane region" description="Helical" evidence="2">
    <location>
        <begin position="170"/>
        <end position="192"/>
    </location>
</feature>
<feature type="region of interest" description="Disordered" evidence="1">
    <location>
        <begin position="1"/>
        <end position="32"/>
    </location>
</feature>
<protein>
    <submittedName>
        <fullName evidence="4">DUF1206 domain-containing protein</fullName>
    </submittedName>
</protein>
<keyword evidence="2" id="KW-1133">Transmembrane helix</keyword>
<accession>A0ABU9WXN5</accession>
<feature type="domain" description="DUF1206" evidence="3">
    <location>
        <begin position="131"/>
        <end position="196"/>
    </location>
</feature>
<keyword evidence="2" id="KW-0812">Transmembrane</keyword>
<sequence length="291" mass="29767">MSDRTAGGRTSGAHRRAAKRAAKRAGRKAARGTVRAARSRGGRFLARGGFAFVGLLHLIVAFLALRVALGGRREHADQSGAVAAIAAAPAGLALLWAGAVCCAALGLWWLSEAVLSSRRAWEGPWTVVTDAGKAAVFLAVGGLFASYALGSRKDSREASQDLTALVLGAPAGQAALVAAGLAVVGSGVYYAWRGLARRFARSEVRPHGRARTPVLAVGVAGYVGKGAALAILGILVVVAAVRLDPTEQTGLDGALRGLAAQPYGTWLLGAIALGLACFGVYSMARAKYGEV</sequence>
<dbReference type="Pfam" id="PF06724">
    <property type="entry name" value="DUF1206"/>
    <property type="match status" value="3"/>
</dbReference>
<reference evidence="4 5" key="1">
    <citation type="submission" date="2024-05" db="EMBL/GenBank/DDBJ databases">
        <title>Sinomonas sp. nov., isolated from a waste landfill.</title>
        <authorList>
            <person name="Zhao Y."/>
        </authorList>
    </citation>
    <scope>NUCLEOTIDE SEQUENCE [LARGE SCALE GENOMIC DNA]</scope>
    <source>
        <strain evidence="4 5">CCTCC AB2014300</strain>
    </source>
</reference>
<feature type="transmembrane region" description="Helical" evidence="2">
    <location>
        <begin position="131"/>
        <end position="150"/>
    </location>
</feature>
<keyword evidence="2" id="KW-0472">Membrane</keyword>
<feature type="transmembrane region" description="Helical" evidence="2">
    <location>
        <begin position="44"/>
        <end position="69"/>
    </location>
</feature>
<evidence type="ECO:0000313" key="4">
    <source>
        <dbReference type="EMBL" id="MEN2743940.1"/>
    </source>
</evidence>
<dbReference type="RefSeq" id="WP_345883584.1">
    <property type="nucleotide sequence ID" value="NZ_JBDFRB010000003.1"/>
</dbReference>
<feature type="transmembrane region" description="Helical" evidence="2">
    <location>
        <begin position="81"/>
        <end position="110"/>
    </location>
</feature>
<gene>
    <name evidence="4" type="ORF">ABCQ75_05235</name>
</gene>
<evidence type="ECO:0000259" key="3">
    <source>
        <dbReference type="Pfam" id="PF06724"/>
    </source>
</evidence>
<feature type="transmembrane region" description="Helical" evidence="2">
    <location>
        <begin position="263"/>
        <end position="284"/>
    </location>
</feature>
<comment type="caution">
    <text evidence="4">The sequence shown here is derived from an EMBL/GenBank/DDBJ whole genome shotgun (WGS) entry which is preliminary data.</text>
</comment>
<feature type="transmembrane region" description="Helical" evidence="2">
    <location>
        <begin position="213"/>
        <end position="243"/>
    </location>
</feature>
<feature type="compositionally biased region" description="Basic residues" evidence="1">
    <location>
        <begin position="12"/>
        <end position="30"/>
    </location>
</feature>
<dbReference type="Proteomes" id="UP001422074">
    <property type="component" value="Unassembled WGS sequence"/>
</dbReference>
<dbReference type="InterPro" id="IPR009597">
    <property type="entry name" value="DUF1206"/>
</dbReference>
<feature type="domain" description="DUF1206" evidence="3">
    <location>
        <begin position="49"/>
        <end position="114"/>
    </location>
</feature>
<dbReference type="EMBL" id="JBDFRB010000003">
    <property type="protein sequence ID" value="MEN2743940.1"/>
    <property type="molecule type" value="Genomic_DNA"/>
</dbReference>
<name>A0ABU9WXN5_9MICC</name>
<evidence type="ECO:0000313" key="5">
    <source>
        <dbReference type="Proteomes" id="UP001422074"/>
    </source>
</evidence>